<dbReference type="GO" id="GO:0003712">
    <property type="term" value="F:transcription coregulator activity"/>
    <property type="evidence" value="ECO:0000318"/>
    <property type="project" value="GO_Central"/>
</dbReference>
<protein>
    <recommendedName>
        <fullName evidence="9">LIM zinc-binding domain-containing protein</fullName>
    </recommendedName>
</protein>
<evidence type="ECO:0000313" key="11">
    <source>
        <dbReference type="EnsemblMetazoa" id="HelroP95167"/>
    </source>
</evidence>
<dbReference type="PANTHER" id="PTHR24205:SF4">
    <property type="entry name" value="PROTEIN ESPINAS"/>
    <property type="match status" value="1"/>
</dbReference>
<dbReference type="SMART" id="SM00132">
    <property type="entry name" value="LIM"/>
    <property type="match status" value="4"/>
</dbReference>
<dbReference type="FunCoup" id="T1G947">
    <property type="interactions" value="4"/>
</dbReference>
<evidence type="ECO:0000313" key="10">
    <source>
        <dbReference type="EMBL" id="ESN99337.1"/>
    </source>
</evidence>
<dbReference type="GO" id="GO:0005634">
    <property type="term" value="C:nucleus"/>
    <property type="evidence" value="ECO:0000318"/>
    <property type="project" value="GO_Central"/>
</dbReference>
<keyword evidence="6 8" id="KW-0440">LIM domain</keyword>
<dbReference type="FunFam" id="2.10.110.10:FF:000030">
    <property type="entry name" value="Four and a half LIM domains protein 2"/>
    <property type="match status" value="1"/>
</dbReference>
<dbReference type="FunFam" id="2.10.110.10:FF:000013">
    <property type="entry name" value="Four and a half LIM domains 1"/>
    <property type="match status" value="1"/>
</dbReference>
<name>T1G947_HELRO</name>
<dbReference type="GO" id="GO:0030018">
    <property type="term" value="C:Z disc"/>
    <property type="evidence" value="ECO:0000318"/>
    <property type="project" value="GO_Central"/>
</dbReference>
<reference evidence="12" key="1">
    <citation type="submission" date="2012-12" db="EMBL/GenBank/DDBJ databases">
        <authorList>
            <person name="Hellsten U."/>
            <person name="Grimwood J."/>
            <person name="Chapman J.A."/>
            <person name="Shapiro H."/>
            <person name="Aerts A."/>
            <person name="Otillar R.P."/>
            <person name="Terry A.Y."/>
            <person name="Boore J.L."/>
            <person name="Simakov O."/>
            <person name="Marletaz F."/>
            <person name="Cho S.-J."/>
            <person name="Edsinger-Gonzales E."/>
            <person name="Havlak P."/>
            <person name="Kuo D.-H."/>
            <person name="Larsson T."/>
            <person name="Lv J."/>
            <person name="Arendt D."/>
            <person name="Savage R."/>
            <person name="Osoegawa K."/>
            <person name="de Jong P."/>
            <person name="Lindberg D.R."/>
            <person name="Seaver E.C."/>
            <person name="Weisblat D.A."/>
            <person name="Putnam N.H."/>
            <person name="Grigoriev I.V."/>
            <person name="Rokhsar D.S."/>
        </authorList>
    </citation>
    <scope>NUCLEOTIDE SEQUENCE</scope>
</reference>
<evidence type="ECO:0000256" key="7">
    <source>
        <dbReference type="ARBA" id="ARBA00023242"/>
    </source>
</evidence>
<keyword evidence="2 8" id="KW-0479">Metal-binding</keyword>
<feature type="domain" description="LIM zinc-binding" evidence="9">
    <location>
        <begin position="63"/>
        <end position="124"/>
    </location>
</feature>
<dbReference type="eggNOG" id="KOG1704">
    <property type="taxonomic scope" value="Eukaryota"/>
</dbReference>
<reference evidence="10 12" key="2">
    <citation type="journal article" date="2013" name="Nature">
        <title>Insights into bilaterian evolution from three spiralian genomes.</title>
        <authorList>
            <person name="Simakov O."/>
            <person name="Marletaz F."/>
            <person name="Cho S.J."/>
            <person name="Edsinger-Gonzales E."/>
            <person name="Havlak P."/>
            <person name="Hellsten U."/>
            <person name="Kuo D.H."/>
            <person name="Larsson T."/>
            <person name="Lv J."/>
            <person name="Arendt D."/>
            <person name="Savage R."/>
            <person name="Osoegawa K."/>
            <person name="de Jong P."/>
            <person name="Grimwood J."/>
            <person name="Chapman J.A."/>
            <person name="Shapiro H."/>
            <person name="Aerts A."/>
            <person name="Otillar R.P."/>
            <person name="Terry A.Y."/>
            <person name="Boore J.L."/>
            <person name="Grigoriev I.V."/>
            <person name="Lindberg D.R."/>
            <person name="Seaver E.C."/>
            <person name="Weisblat D.A."/>
            <person name="Putnam N.H."/>
            <person name="Rokhsar D.S."/>
        </authorList>
    </citation>
    <scope>NUCLEOTIDE SEQUENCE</scope>
</reference>
<dbReference type="Pfam" id="PF00412">
    <property type="entry name" value="LIM"/>
    <property type="match status" value="4"/>
</dbReference>
<keyword evidence="3" id="KW-0677">Repeat</keyword>
<dbReference type="Proteomes" id="UP000015101">
    <property type="component" value="Unassembled WGS sequence"/>
</dbReference>
<dbReference type="GeneID" id="20217594"/>
<dbReference type="EMBL" id="AMQM01001203">
    <property type="status" value="NOT_ANNOTATED_CDS"/>
    <property type="molecule type" value="Genomic_DNA"/>
</dbReference>
<proteinExistence type="predicted"/>
<evidence type="ECO:0000256" key="3">
    <source>
        <dbReference type="ARBA" id="ARBA00022737"/>
    </source>
</evidence>
<dbReference type="STRING" id="6412.T1G947"/>
<evidence type="ECO:0000256" key="6">
    <source>
        <dbReference type="ARBA" id="ARBA00023038"/>
    </source>
</evidence>
<dbReference type="InParanoid" id="T1G947"/>
<sequence>MDSGQPSDQNQVATFVMDVGGGAGVQQVSLACFDCHLNLTGHRYIVKDEKPHCIKCYEQIYSNSCFACKGKIGTDQKDLSYKDKHWHDQCFKCQSCSINLGDKSFASKEDAVYCPDCYDNNFSLRCDACNNVFKGGMKKYEFQGKNFHEQCFTCKVCMQPIGVKTFIPKDQQPICVPCYEEKFAQRCVQCNGVINKGGITYKDTPWHKECFTCTNCKRQLAGEKFTSQNDKPFCAECFAQLFAKKCCRCTKPVTGLGTTKFISFDDRHWHNECFQCYKCTSSLVGRGFLVSGLEVLCPACGRA</sequence>
<dbReference type="FunFam" id="2.10.110.10:FF:000072">
    <property type="entry name" value="Four and a half LIM domains protein 1"/>
    <property type="match status" value="1"/>
</dbReference>
<feature type="domain" description="LIM zinc-binding" evidence="9">
    <location>
        <begin position="185"/>
        <end position="244"/>
    </location>
</feature>
<dbReference type="EMBL" id="KB097143">
    <property type="protein sequence ID" value="ESN99337.1"/>
    <property type="molecule type" value="Genomic_DNA"/>
</dbReference>
<dbReference type="CDD" id="cd09345">
    <property type="entry name" value="LIM2_FHL"/>
    <property type="match status" value="1"/>
</dbReference>
<keyword evidence="12" id="KW-1185">Reference proteome</keyword>
<dbReference type="InterPro" id="IPR056807">
    <property type="entry name" value="LIM_FHL1/2/3/5_N"/>
</dbReference>
<dbReference type="GO" id="GO:0008270">
    <property type="term" value="F:zinc ion binding"/>
    <property type="evidence" value="ECO:0007669"/>
    <property type="project" value="UniProtKB-KW"/>
</dbReference>
<dbReference type="SUPFAM" id="SSF57716">
    <property type="entry name" value="Glucocorticoid receptor-like (DNA-binding domain)"/>
    <property type="match status" value="5"/>
</dbReference>
<dbReference type="AlphaFoldDB" id="T1G947"/>
<gene>
    <name evidence="11" type="primary">20217594</name>
    <name evidence="10" type="ORF">HELRODRAFT_95167</name>
</gene>
<accession>T1G947</accession>
<dbReference type="HOGENOM" id="CLU_001357_2_0_1"/>
<dbReference type="PANTHER" id="PTHR24205">
    <property type="entry name" value="FOUR AND A HALF LIM DOMAINS PROTEIN"/>
    <property type="match status" value="1"/>
</dbReference>
<keyword evidence="5 8" id="KW-0862">Zinc</keyword>
<dbReference type="PROSITE" id="PS50023">
    <property type="entry name" value="LIM_DOMAIN_2"/>
    <property type="match status" value="3"/>
</dbReference>
<organism evidence="11 12">
    <name type="scientific">Helobdella robusta</name>
    <name type="common">Californian leech</name>
    <dbReference type="NCBI Taxonomy" id="6412"/>
    <lineage>
        <taxon>Eukaryota</taxon>
        <taxon>Metazoa</taxon>
        <taxon>Spiralia</taxon>
        <taxon>Lophotrochozoa</taxon>
        <taxon>Annelida</taxon>
        <taxon>Clitellata</taxon>
        <taxon>Hirudinea</taxon>
        <taxon>Rhynchobdellida</taxon>
        <taxon>Glossiphoniidae</taxon>
        <taxon>Helobdella</taxon>
    </lineage>
</organism>
<evidence type="ECO:0000259" key="9">
    <source>
        <dbReference type="PROSITE" id="PS50023"/>
    </source>
</evidence>
<dbReference type="EnsemblMetazoa" id="HelroT95167">
    <property type="protein sequence ID" value="HelroP95167"/>
    <property type="gene ID" value="HelroG95167"/>
</dbReference>
<evidence type="ECO:0000313" key="12">
    <source>
        <dbReference type="Proteomes" id="UP000015101"/>
    </source>
</evidence>
<dbReference type="KEGG" id="hro:HELRODRAFT_95167"/>
<evidence type="ECO:0000256" key="2">
    <source>
        <dbReference type="ARBA" id="ARBA00022723"/>
    </source>
</evidence>
<keyword evidence="4" id="KW-0863">Zinc-finger</keyword>
<feature type="domain" description="LIM zinc-binding" evidence="9">
    <location>
        <begin position="247"/>
        <end position="303"/>
    </location>
</feature>
<dbReference type="Gene3D" id="2.10.110.10">
    <property type="entry name" value="Cysteine Rich Protein"/>
    <property type="match status" value="4"/>
</dbReference>
<dbReference type="RefSeq" id="XP_009022600.1">
    <property type="nucleotide sequence ID" value="XM_009024352.1"/>
</dbReference>
<dbReference type="OrthoDB" id="274660at2759"/>
<keyword evidence="7" id="KW-0539">Nucleus</keyword>
<evidence type="ECO:0000256" key="8">
    <source>
        <dbReference type="PROSITE-ProRule" id="PRU00125"/>
    </source>
</evidence>
<evidence type="ECO:0000256" key="5">
    <source>
        <dbReference type="ARBA" id="ARBA00022833"/>
    </source>
</evidence>
<evidence type="ECO:0000256" key="4">
    <source>
        <dbReference type="ARBA" id="ARBA00022771"/>
    </source>
</evidence>
<dbReference type="CTD" id="20217594"/>
<dbReference type="OMA" id="ANCCEEC"/>
<dbReference type="PROSITE" id="PS00478">
    <property type="entry name" value="LIM_DOMAIN_1"/>
    <property type="match status" value="2"/>
</dbReference>
<reference evidence="11" key="3">
    <citation type="submission" date="2015-06" db="UniProtKB">
        <authorList>
            <consortium name="EnsemblMetazoa"/>
        </authorList>
    </citation>
    <scope>IDENTIFICATION</scope>
</reference>
<dbReference type="Pfam" id="PF25076">
    <property type="entry name" value="LIM_FHL2-3_N"/>
    <property type="match status" value="1"/>
</dbReference>
<dbReference type="InterPro" id="IPR001781">
    <property type="entry name" value="Znf_LIM"/>
</dbReference>
<evidence type="ECO:0000256" key="1">
    <source>
        <dbReference type="ARBA" id="ARBA00004123"/>
    </source>
</evidence>
<dbReference type="FunFam" id="2.10.110.10:FF:000070">
    <property type="entry name" value="Four and a half LIM domains 3"/>
    <property type="match status" value="1"/>
</dbReference>
<comment type="subcellular location">
    <subcellularLocation>
        <location evidence="1">Nucleus</location>
    </subcellularLocation>
</comment>